<proteinExistence type="inferred from homology"/>
<comment type="caution">
    <text evidence="7">The sequence shown here is derived from an EMBL/GenBank/DDBJ whole genome shotgun (WGS) entry which is preliminary data.</text>
</comment>
<dbReference type="SUPFAM" id="SSF88659">
    <property type="entry name" value="Sigma3 and sigma4 domains of RNA polymerase sigma factors"/>
    <property type="match status" value="1"/>
</dbReference>
<dbReference type="InterPro" id="IPR039425">
    <property type="entry name" value="RNA_pol_sigma-70-like"/>
</dbReference>
<dbReference type="InterPro" id="IPR014284">
    <property type="entry name" value="RNA_pol_sigma-70_dom"/>
</dbReference>
<dbReference type="PANTHER" id="PTHR43133">
    <property type="entry name" value="RNA POLYMERASE ECF-TYPE SIGMA FACTO"/>
    <property type="match status" value="1"/>
</dbReference>
<accession>A0A8J3SK89</accession>
<keyword evidence="8" id="KW-1185">Reference proteome</keyword>
<dbReference type="Pfam" id="PF04542">
    <property type="entry name" value="Sigma70_r2"/>
    <property type="match status" value="1"/>
</dbReference>
<dbReference type="InterPro" id="IPR036388">
    <property type="entry name" value="WH-like_DNA-bd_sf"/>
</dbReference>
<dbReference type="InterPro" id="IPR013324">
    <property type="entry name" value="RNA_pol_sigma_r3/r4-like"/>
</dbReference>
<dbReference type="NCBIfam" id="TIGR02937">
    <property type="entry name" value="sigma70-ECF"/>
    <property type="match status" value="1"/>
</dbReference>
<evidence type="ECO:0000256" key="1">
    <source>
        <dbReference type="ARBA" id="ARBA00010641"/>
    </source>
</evidence>
<dbReference type="InterPro" id="IPR013325">
    <property type="entry name" value="RNA_pol_sigma_r2"/>
</dbReference>
<keyword evidence="4" id="KW-0804">Transcription</keyword>
<evidence type="ECO:0000313" key="7">
    <source>
        <dbReference type="EMBL" id="GIH94784.1"/>
    </source>
</evidence>
<keyword evidence="2" id="KW-0805">Transcription regulation</keyword>
<evidence type="ECO:0000313" key="8">
    <source>
        <dbReference type="Proteomes" id="UP000619788"/>
    </source>
</evidence>
<organism evidence="7 8">
    <name type="scientific">Planobispora siamensis</name>
    <dbReference type="NCBI Taxonomy" id="936338"/>
    <lineage>
        <taxon>Bacteria</taxon>
        <taxon>Bacillati</taxon>
        <taxon>Actinomycetota</taxon>
        <taxon>Actinomycetes</taxon>
        <taxon>Streptosporangiales</taxon>
        <taxon>Streptosporangiaceae</taxon>
        <taxon>Planobispora</taxon>
    </lineage>
</organism>
<evidence type="ECO:0000259" key="5">
    <source>
        <dbReference type="Pfam" id="PF04542"/>
    </source>
</evidence>
<dbReference type="GO" id="GO:0003677">
    <property type="term" value="F:DNA binding"/>
    <property type="evidence" value="ECO:0007669"/>
    <property type="project" value="InterPro"/>
</dbReference>
<dbReference type="CDD" id="cd06171">
    <property type="entry name" value="Sigma70_r4"/>
    <property type="match status" value="1"/>
</dbReference>
<dbReference type="InterPro" id="IPR013249">
    <property type="entry name" value="RNA_pol_sigma70_r4_t2"/>
</dbReference>
<dbReference type="GO" id="GO:0006352">
    <property type="term" value="P:DNA-templated transcription initiation"/>
    <property type="evidence" value="ECO:0007669"/>
    <property type="project" value="InterPro"/>
</dbReference>
<evidence type="ECO:0000256" key="2">
    <source>
        <dbReference type="ARBA" id="ARBA00023015"/>
    </source>
</evidence>
<dbReference type="AlphaFoldDB" id="A0A8J3SK89"/>
<gene>
    <name evidence="7" type="primary">rpoE_14</name>
    <name evidence="7" type="ORF">Psi01_54140</name>
</gene>
<dbReference type="GO" id="GO:0016987">
    <property type="term" value="F:sigma factor activity"/>
    <property type="evidence" value="ECO:0007669"/>
    <property type="project" value="UniProtKB-KW"/>
</dbReference>
<name>A0A8J3SK89_9ACTN</name>
<dbReference type="GO" id="GO:0000428">
    <property type="term" value="C:DNA-directed RNA polymerase complex"/>
    <property type="evidence" value="ECO:0007669"/>
    <property type="project" value="UniProtKB-KW"/>
</dbReference>
<evidence type="ECO:0000259" key="6">
    <source>
        <dbReference type="Pfam" id="PF08281"/>
    </source>
</evidence>
<dbReference type="Gene3D" id="1.10.1740.10">
    <property type="match status" value="1"/>
</dbReference>
<dbReference type="Pfam" id="PF08281">
    <property type="entry name" value="Sigma70_r4_2"/>
    <property type="match status" value="1"/>
</dbReference>
<evidence type="ECO:0000256" key="3">
    <source>
        <dbReference type="ARBA" id="ARBA00023082"/>
    </source>
</evidence>
<protein>
    <submittedName>
        <fullName evidence="7">DNA-directed RNA polymerase sigma-70 factor</fullName>
    </submittedName>
</protein>
<dbReference type="InterPro" id="IPR007627">
    <property type="entry name" value="RNA_pol_sigma70_r2"/>
</dbReference>
<feature type="domain" description="RNA polymerase sigma factor 70 region 4 type 2" evidence="6">
    <location>
        <begin position="132"/>
        <end position="183"/>
    </location>
</feature>
<dbReference type="Proteomes" id="UP000619788">
    <property type="component" value="Unassembled WGS sequence"/>
</dbReference>
<dbReference type="Gene3D" id="1.10.10.10">
    <property type="entry name" value="Winged helix-like DNA-binding domain superfamily/Winged helix DNA-binding domain"/>
    <property type="match status" value="1"/>
</dbReference>
<dbReference type="RefSeq" id="WP_239128041.1">
    <property type="nucleotide sequence ID" value="NZ_BOOJ01000047.1"/>
</dbReference>
<keyword evidence="3" id="KW-0731">Sigma factor</keyword>
<evidence type="ECO:0000256" key="4">
    <source>
        <dbReference type="ARBA" id="ARBA00023163"/>
    </source>
</evidence>
<dbReference type="EMBL" id="BOOJ01000047">
    <property type="protein sequence ID" value="GIH94784.1"/>
    <property type="molecule type" value="Genomic_DNA"/>
</dbReference>
<dbReference type="SUPFAM" id="SSF88946">
    <property type="entry name" value="Sigma2 domain of RNA polymerase sigma factors"/>
    <property type="match status" value="1"/>
</dbReference>
<dbReference type="PANTHER" id="PTHR43133:SF25">
    <property type="entry name" value="RNA POLYMERASE SIGMA FACTOR RFAY-RELATED"/>
    <property type="match status" value="1"/>
</dbReference>
<comment type="similarity">
    <text evidence="1">Belongs to the sigma-70 factor family. ECF subfamily.</text>
</comment>
<feature type="domain" description="RNA polymerase sigma-70 region 2" evidence="5">
    <location>
        <begin position="33"/>
        <end position="99"/>
    </location>
</feature>
<sequence>MIAHADRPGAAHGADDAEVIRRSLDEPDAFALLFDRHAPELHRYVTRRLGDSLADDIVSDTFLAAFRRRDRYDTTRPDARPWLYGIAANLIGKHRRTEVRSYRALARTGADEVAESYADRVEAEVTASAAQRELAGALASLSVGDRDVLLLVAWADLSYEEVADALDIPVGTVRSRLHRARKRTRAALGGVDPTAVEEGTRHG</sequence>
<reference evidence="7 8" key="1">
    <citation type="submission" date="2021-01" db="EMBL/GenBank/DDBJ databases">
        <title>Whole genome shotgun sequence of Planobispora siamensis NBRC 107568.</title>
        <authorList>
            <person name="Komaki H."/>
            <person name="Tamura T."/>
        </authorList>
    </citation>
    <scope>NUCLEOTIDE SEQUENCE [LARGE SCALE GENOMIC DNA]</scope>
    <source>
        <strain evidence="7 8">NBRC 107568</strain>
    </source>
</reference>
<keyword evidence="7" id="KW-0240">DNA-directed RNA polymerase</keyword>